<feature type="region of interest" description="Disordered" evidence="1">
    <location>
        <begin position="32"/>
        <end position="54"/>
    </location>
</feature>
<sequence length="91" mass="10602">MKDAHNKSIVGKGNVWYDMSYDDAIKQTLEKGKVEPNLATQEDETESEKEKEESATSFLNYSYTIEKTYLSHLFSLLLLFFFLQYTNNSML</sequence>
<keyword evidence="2" id="KW-0472">Membrane</keyword>
<evidence type="ECO:0000313" key="4">
    <source>
        <dbReference type="Proteomes" id="UP000008694"/>
    </source>
</evidence>
<evidence type="ECO:0000256" key="2">
    <source>
        <dbReference type="SAM" id="Phobius"/>
    </source>
</evidence>
<feature type="transmembrane region" description="Helical" evidence="2">
    <location>
        <begin position="69"/>
        <end position="86"/>
    </location>
</feature>
<evidence type="ECO:0000256" key="1">
    <source>
        <dbReference type="SAM" id="MobiDB-lite"/>
    </source>
</evidence>
<proteinExistence type="predicted"/>
<accession>D7M7E2</accession>
<keyword evidence="4" id="KW-1185">Reference proteome</keyword>
<dbReference type="AlphaFoldDB" id="D7M7E2"/>
<dbReference type="EMBL" id="GL348718">
    <property type="protein sequence ID" value="EFH47931.1"/>
    <property type="molecule type" value="Genomic_DNA"/>
</dbReference>
<keyword evidence="2" id="KW-0812">Transmembrane</keyword>
<dbReference type="HOGENOM" id="CLU_2430069_0_0_1"/>
<reference evidence="4" key="1">
    <citation type="journal article" date="2011" name="Nat. Genet.">
        <title>The Arabidopsis lyrata genome sequence and the basis of rapid genome size change.</title>
        <authorList>
            <person name="Hu T.T."/>
            <person name="Pattyn P."/>
            <person name="Bakker E.G."/>
            <person name="Cao J."/>
            <person name="Cheng J.-F."/>
            <person name="Clark R.M."/>
            <person name="Fahlgren N."/>
            <person name="Fawcett J.A."/>
            <person name="Grimwood J."/>
            <person name="Gundlach H."/>
            <person name="Haberer G."/>
            <person name="Hollister J.D."/>
            <person name="Ossowski S."/>
            <person name="Ottilar R.P."/>
            <person name="Salamov A.A."/>
            <person name="Schneeberger K."/>
            <person name="Spannagl M."/>
            <person name="Wang X."/>
            <person name="Yang L."/>
            <person name="Nasrallah M.E."/>
            <person name="Bergelson J."/>
            <person name="Carrington J.C."/>
            <person name="Gaut B.S."/>
            <person name="Schmutz J."/>
            <person name="Mayer K.F.X."/>
            <person name="Van de Peer Y."/>
            <person name="Grigoriev I.V."/>
            <person name="Nordborg M."/>
            <person name="Weigel D."/>
            <person name="Guo Y.-L."/>
        </authorList>
    </citation>
    <scope>NUCLEOTIDE SEQUENCE [LARGE SCALE GENOMIC DNA]</scope>
    <source>
        <strain evidence="4">cv. MN47</strain>
    </source>
</reference>
<name>D7M7E2_ARALL</name>
<evidence type="ECO:0000313" key="3">
    <source>
        <dbReference type="EMBL" id="EFH47931.1"/>
    </source>
</evidence>
<gene>
    <name evidence="3" type="ORF">ARALYDRAFT_909533</name>
</gene>
<dbReference type="STRING" id="81972.D7M7E2"/>
<organism evidence="4">
    <name type="scientific">Arabidopsis lyrata subsp. lyrata</name>
    <name type="common">Lyre-leaved rock-cress</name>
    <dbReference type="NCBI Taxonomy" id="81972"/>
    <lineage>
        <taxon>Eukaryota</taxon>
        <taxon>Viridiplantae</taxon>
        <taxon>Streptophyta</taxon>
        <taxon>Embryophyta</taxon>
        <taxon>Tracheophyta</taxon>
        <taxon>Spermatophyta</taxon>
        <taxon>Magnoliopsida</taxon>
        <taxon>eudicotyledons</taxon>
        <taxon>Gunneridae</taxon>
        <taxon>Pentapetalae</taxon>
        <taxon>rosids</taxon>
        <taxon>malvids</taxon>
        <taxon>Brassicales</taxon>
        <taxon>Brassicaceae</taxon>
        <taxon>Camelineae</taxon>
        <taxon>Arabidopsis</taxon>
    </lineage>
</organism>
<protein>
    <submittedName>
        <fullName evidence="3">Uncharacterized protein</fullName>
    </submittedName>
</protein>
<dbReference type="Gramene" id="scaffold_601590.1">
    <property type="protein sequence ID" value="scaffold_601590.1"/>
    <property type="gene ID" value="scaffold_601590.1"/>
</dbReference>
<keyword evidence="2" id="KW-1133">Transmembrane helix</keyword>
<dbReference type="Proteomes" id="UP000008694">
    <property type="component" value="Unassembled WGS sequence"/>
</dbReference>